<dbReference type="AlphaFoldDB" id="A0A4V2M465"/>
<keyword evidence="1" id="KW-0812">Transmembrane</keyword>
<reference evidence="2 3" key="1">
    <citation type="submission" date="2019-02" db="EMBL/GenBank/DDBJ databases">
        <title>Kribbella capetownensis sp. nov. and Kribbella speibonae sp. nov., isolated from soil.</title>
        <authorList>
            <person name="Curtis S.M."/>
            <person name="Norton I."/>
            <person name="Everest G.J."/>
            <person name="Meyers P.R."/>
        </authorList>
    </citation>
    <scope>NUCLEOTIDE SEQUENCE [LARGE SCALE GENOMIC DNA]</scope>
    <source>
        <strain evidence="2 3">DSM 27082</strain>
    </source>
</reference>
<dbReference type="Proteomes" id="UP000292695">
    <property type="component" value="Unassembled WGS sequence"/>
</dbReference>
<evidence type="ECO:0000313" key="2">
    <source>
        <dbReference type="EMBL" id="TCC34692.1"/>
    </source>
</evidence>
<keyword evidence="1" id="KW-0472">Membrane</keyword>
<dbReference type="RefSeq" id="WP_131287253.1">
    <property type="nucleotide sequence ID" value="NZ_SJKA01000004.1"/>
</dbReference>
<keyword evidence="1" id="KW-1133">Transmembrane helix</keyword>
<organism evidence="2 3">
    <name type="scientific">Kribbella sindirgiensis</name>
    <dbReference type="NCBI Taxonomy" id="1124744"/>
    <lineage>
        <taxon>Bacteria</taxon>
        <taxon>Bacillati</taxon>
        <taxon>Actinomycetota</taxon>
        <taxon>Actinomycetes</taxon>
        <taxon>Propionibacteriales</taxon>
        <taxon>Kribbellaceae</taxon>
        <taxon>Kribbella</taxon>
    </lineage>
</organism>
<feature type="transmembrane region" description="Helical" evidence="1">
    <location>
        <begin position="42"/>
        <end position="61"/>
    </location>
</feature>
<accession>A0A4V2M465</accession>
<name>A0A4V2M465_9ACTN</name>
<protein>
    <submittedName>
        <fullName evidence="2">Uncharacterized protein</fullName>
    </submittedName>
</protein>
<dbReference type="EMBL" id="SJKA01000004">
    <property type="protein sequence ID" value="TCC34692.1"/>
    <property type="molecule type" value="Genomic_DNA"/>
</dbReference>
<dbReference type="OrthoDB" id="3826646at2"/>
<keyword evidence="3" id="KW-1185">Reference proteome</keyword>
<sequence length="264" mass="27877">MTNLHDSLPDLMRRATEDLQPATPELVARGIRRGKVLRRRRTALAGLSGATAVLATLGVVIGSSQVLRAQVEPATTPTITPTVTTVVTPKPTVSQPVTPAETLATLTRLLPNGLTPIASTKSGGYGLGTNEASVLLDDGAGASLLTLSITTAAAITDCNPFPPGTCTIHADRSVHVVYDNQPLYPDRPTPGGVRETIVELFRPNGTQISLTNFNAPKEKSEHTRTSPLLTAAQLAEIARSPHWVFPPRQATPGAQRCTSVCSKE</sequence>
<evidence type="ECO:0000256" key="1">
    <source>
        <dbReference type="SAM" id="Phobius"/>
    </source>
</evidence>
<gene>
    <name evidence="2" type="ORF">E0H50_12305</name>
</gene>
<comment type="caution">
    <text evidence="2">The sequence shown here is derived from an EMBL/GenBank/DDBJ whole genome shotgun (WGS) entry which is preliminary data.</text>
</comment>
<proteinExistence type="predicted"/>
<evidence type="ECO:0000313" key="3">
    <source>
        <dbReference type="Proteomes" id="UP000292695"/>
    </source>
</evidence>